<evidence type="ECO:0000313" key="12">
    <source>
        <dbReference type="Proteomes" id="UP000602260"/>
    </source>
</evidence>
<dbReference type="GO" id="GO:0046656">
    <property type="term" value="P:folic acid biosynthetic process"/>
    <property type="evidence" value="ECO:0007669"/>
    <property type="project" value="UniProtKB-UniRule"/>
</dbReference>
<proteinExistence type="inferred from homology"/>
<keyword evidence="12" id="KW-1185">Reference proteome</keyword>
<comment type="similarity">
    <text evidence="9">Belongs to the DHNA family.</text>
</comment>
<evidence type="ECO:0000256" key="4">
    <source>
        <dbReference type="ARBA" id="ARBA00022679"/>
    </source>
</evidence>
<dbReference type="CDD" id="cd00483">
    <property type="entry name" value="HPPK"/>
    <property type="match status" value="1"/>
</dbReference>
<comment type="caution">
    <text evidence="11">The sequence shown here is derived from an EMBL/GenBank/DDBJ whole genome shotgun (WGS) entry which is preliminary data.</text>
</comment>
<evidence type="ECO:0000256" key="5">
    <source>
        <dbReference type="ARBA" id="ARBA00022741"/>
    </source>
</evidence>
<dbReference type="Gene3D" id="3.30.1130.10">
    <property type="match status" value="1"/>
</dbReference>
<dbReference type="PANTHER" id="PTHR43071">
    <property type="entry name" value="2-AMINO-4-HYDROXY-6-HYDROXYMETHYLDIHYDROPTERIDINE PYROPHOSPHOKINASE"/>
    <property type="match status" value="1"/>
</dbReference>
<dbReference type="InterPro" id="IPR006157">
    <property type="entry name" value="FolB_dom"/>
</dbReference>
<reference evidence="11" key="1">
    <citation type="submission" date="2020-08" db="EMBL/GenBank/DDBJ databases">
        <title>Genome public.</title>
        <authorList>
            <person name="Liu C."/>
            <person name="Sun Q."/>
        </authorList>
    </citation>
    <scope>NUCLEOTIDE SEQUENCE</scope>
    <source>
        <strain evidence="11">BX5</strain>
    </source>
</reference>
<comment type="catalytic activity">
    <reaction evidence="9">
        <text>7,8-dihydroneopterin = 6-hydroxymethyl-7,8-dihydropterin + glycolaldehyde</text>
        <dbReference type="Rhea" id="RHEA:10540"/>
        <dbReference type="ChEBI" id="CHEBI:17001"/>
        <dbReference type="ChEBI" id="CHEBI:17071"/>
        <dbReference type="ChEBI" id="CHEBI:44841"/>
        <dbReference type="EC" id="4.1.2.25"/>
    </reaction>
</comment>
<dbReference type="SUPFAM" id="SSF55083">
    <property type="entry name" value="6-hydroxymethyl-7,8-dihydropterin pyrophosphokinase, HPPK"/>
    <property type="match status" value="1"/>
</dbReference>
<dbReference type="RefSeq" id="WP_186878138.1">
    <property type="nucleotide sequence ID" value="NZ_JACOPN010000003.1"/>
</dbReference>
<dbReference type="InterPro" id="IPR035907">
    <property type="entry name" value="Hppk_sf"/>
</dbReference>
<dbReference type="GO" id="GO:0004150">
    <property type="term" value="F:dihydroneopterin aldolase activity"/>
    <property type="evidence" value="ECO:0007669"/>
    <property type="project" value="UniProtKB-UniRule"/>
</dbReference>
<dbReference type="EC" id="4.1.2.25" evidence="9"/>
<dbReference type="EMBL" id="JACOPN010000003">
    <property type="protein sequence ID" value="MBC5716789.1"/>
    <property type="molecule type" value="Genomic_DNA"/>
</dbReference>
<evidence type="ECO:0000313" key="11">
    <source>
        <dbReference type="EMBL" id="MBC5716789.1"/>
    </source>
</evidence>
<comment type="similarity">
    <text evidence="3">In the N-terminal section; belongs to the DHNA family.</text>
</comment>
<evidence type="ECO:0000256" key="6">
    <source>
        <dbReference type="ARBA" id="ARBA00022777"/>
    </source>
</evidence>
<dbReference type="InterPro" id="IPR000550">
    <property type="entry name" value="Hppk"/>
</dbReference>
<evidence type="ECO:0000256" key="1">
    <source>
        <dbReference type="ARBA" id="ARBA00000198"/>
    </source>
</evidence>
<organism evidence="11 12">
    <name type="scientific">Flintibacter faecis</name>
    <dbReference type="NCBI Taxonomy" id="2763047"/>
    <lineage>
        <taxon>Bacteria</taxon>
        <taxon>Bacillati</taxon>
        <taxon>Bacillota</taxon>
        <taxon>Clostridia</taxon>
        <taxon>Eubacteriales</taxon>
        <taxon>Flintibacter</taxon>
    </lineage>
</organism>
<evidence type="ECO:0000256" key="3">
    <source>
        <dbReference type="ARBA" id="ARBA00009640"/>
    </source>
</evidence>
<dbReference type="GO" id="GO:0046654">
    <property type="term" value="P:tetrahydrofolate biosynthetic process"/>
    <property type="evidence" value="ECO:0007669"/>
    <property type="project" value="UniProtKB-UniRule"/>
</dbReference>
<name>A0A8J6M1I9_9FIRM</name>
<accession>A0A8J6M1I9</accession>
<comment type="function">
    <text evidence="9">Catalyzes the conversion of 7,8-dihydroneopterin to 6-hydroxymethyl-7,8-dihydropterin.</text>
</comment>
<dbReference type="SMART" id="SM00905">
    <property type="entry name" value="FolB"/>
    <property type="match status" value="1"/>
</dbReference>
<keyword evidence="5" id="KW-0547">Nucleotide-binding</keyword>
<evidence type="ECO:0000256" key="7">
    <source>
        <dbReference type="ARBA" id="ARBA00022840"/>
    </source>
</evidence>
<comment type="catalytic activity">
    <reaction evidence="1">
        <text>6-hydroxymethyl-7,8-dihydropterin + ATP = (7,8-dihydropterin-6-yl)methyl diphosphate + AMP + H(+)</text>
        <dbReference type="Rhea" id="RHEA:11412"/>
        <dbReference type="ChEBI" id="CHEBI:15378"/>
        <dbReference type="ChEBI" id="CHEBI:30616"/>
        <dbReference type="ChEBI" id="CHEBI:44841"/>
        <dbReference type="ChEBI" id="CHEBI:72950"/>
        <dbReference type="ChEBI" id="CHEBI:456215"/>
        <dbReference type="EC" id="2.7.6.3"/>
    </reaction>
</comment>
<dbReference type="CDD" id="cd00534">
    <property type="entry name" value="DHNA_DHNTPE"/>
    <property type="match status" value="1"/>
</dbReference>
<evidence type="ECO:0000256" key="9">
    <source>
        <dbReference type="RuleBase" id="RU362079"/>
    </source>
</evidence>
<dbReference type="NCBIfam" id="TIGR00526">
    <property type="entry name" value="folB_dom"/>
    <property type="match status" value="1"/>
</dbReference>
<comment type="pathway">
    <text evidence="2">Cofactor biosynthesis; tetrahydrofolate biosynthesis; 2-amino-4-hydroxy-6-hydroxymethyl-7,8-dihydropteridine diphosphate from 7,8-dihydroneopterin triphosphate: step 4/4.</text>
</comment>
<dbReference type="GO" id="GO:0005524">
    <property type="term" value="F:ATP binding"/>
    <property type="evidence" value="ECO:0007669"/>
    <property type="project" value="UniProtKB-KW"/>
</dbReference>
<dbReference type="Gene3D" id="3.30.70.560">
    <property type="entry name" value="7,8-Dihydro-6-hydroxymethylpterin-pyrophosphokinase HPPK"/>
    <property type="match status" value="1"/>
</dbReference>
<keyword evidence="8 9" id="KW-0289">Folate biosynthesis</keyword>
<dbReference type="InterPro" id="IPR006156">
    <property type="entry name" value="Dihydroneopterin_aldolase"/>
</dbReference>
<keyword evidence="4 11" id="KW-0808">Transferase</keyword>
<dbReference type="Pfam" id="PF02152">
    <property type="entry name" value="FolB"/>
    <property type="match status" value="1"/>
</dbReference>
<dbReference type="GO" id="GO:0016301">
    <property type="term" value="F:kinase activity"/>
    <property type="evidence" value="ECO:0007669"/>
    <property type="project" value="UniProtKB-KW"/>
</dbReference>
<keyword evidence="9" id="KW-0456">Lyase</keyword>
<dbReference type="UniPathway" id="UPA00077">
    <property type="reaction ID" value="UER00154"/>
</dbReference>
<sequence>MTLPYDEIHVEDLEVFARHGVFPEENRLGQKFVISLVLYVDTRPAGTADRLEQSVHYGEVSAFLTDYMHQNTFQLIETAAEHMAEEVLLHYPLVKGLTLELKKPWAPVGLPLKTVSVKITRFWHTAYIALGSNLGDKKAYLDEAVKALDEVRGCSVEKVSGYLNTKPYGGVEQDDFLNACLKLKTFLPPHELLDRLHDIEQAAHRERLIHWGPRTLDLDILLYDDLVMDSDDLIIPHVEMHLRDFVLLPLKEIAPNKRHPLLHKTVAQLAAEVCGGT</sequence>
<keyword evidence="6" id="KW-0418">Kinase</keyword>
<evidence type="ECO:0000256" key="2">
    <source>
        <dbReference type="ARBA" id="ARBA00005051"/>
    </source>
</evidence>
<dbReference type="EC" id="2.7.6.3" evidence="9"/>
<dbReference type="InterPro" id="IPR043133">
    <property type="entry name" value="GTP-CH-I_C/QueF"/>
</dbReference>
<dbReference type="PROSITE" id="PS00794">
    <property type="entry name" value="HPPK"/>
    <property type="match status" value="1"/>
</dbReference>
<keyword evidence="7" id="KW-0067">ATP-binding</keyword>
<gene>
    <name evidence="11" type="primary">folK</name>
    <name evidence="11" type="ORF">H8S55_05550</name>
</gene>
<dbReference type="PANTHER" id="PTHR43071:SF1">
    <property type="entry name" value="2-AMINO-4-HYDROXY-6-HYDROXYMETHYLDIHYDROPTERIDINE PYROPHOSPHOKINASE"/>
    <property type="match status" value="1"/>
</dbReference>
<protein>
    <recommendedName>
        <fullName evidence="9">Bifunctional folate synthesis protein</fullName>
    </recommendedName>
    <domain>
        <recommendedName>
            <fullName evidence="9">Dihydroneopterin aldolase</fullName>
            <shortName evidence="9">DHNA</shortName>
            <ecNumber evidence="9">4.1.2.25</ecNumber>
        </recommendedName>
        <alternativeName>
            <fullName evidence="9">7,8-dihydroneopterin aldolase</fullName>
        </alternativeName>
    </domain>
    <domain>
        <recommendedName>
            <fullName evidence="9">2-amino-4-hydroxy-6-hydroxymethyldihydropteridine pyrophosphokinase</fullName>
            <ecNumber evidence="9">2.7.6.3</ecNumber>
        </recommendedName>
        <alternativeName>
            <fullName evidence="9">6-hydroxymethyl-7,8-dihydropterin pyrophosphokinase</fullName>
            <shortName evidence="9">PPPK</shortName>
        </alternativeName>
        <alternativeName>
            <fullName evidence="9">7,8-dihydro-6-hydroxymethylpterin pyrophosphokinase</fullName>
            <shortName evidence="9">HPPK</shortName>
        </alternativeName>
    </domain>
</protein>
<dbReference type="GO" id="GO:0003848">
    <property type="term" value="F:2-amino-4-hydroxy-6-hydroxymethyldihydropteridine diphosphokinase activity"/>
    <property type="evidence" value="ECO:0007669"/>
    <property type="project" value="UniProtKB-EC"/>
</dbReference>
<dbReference type="AlphaFoldDB" id="A0A8J6M1I9"/>
<evidence type="ECO:0000256" key="8">
    <source>
        <dbReference type="ARBA" id="ARBA00022909"/>
    </source>
</evidence>
<dbReference type="NCBIfam" id="TIGR00525">
    <property type="entry name" value="folB"/>
    <property type="match status" value="1"/>
</dbReference>
<dbReference type="SUPFAM" id="SSF55620">
    <property type="entry name" value="Tetrahydrobiopterin biosynthesis enzymes-like"/>
    <property type="match status" value="1"/>
</dbReference>
<dbReference type="Pfam" id="PF01288">
    <property type="entry name" value="HPPK"/>
    <property type="match status" value="1"/>
</dbReference>
<comment type="pathway">
    <text evidence="9">Cofactor biosynthesis; tetrahydrofolate biosynthesis; 2-amino-4-hydroxy-6-hydroxymethyl-7,8-dihydropteridine diphosphate from 7,8-dihydroneopterin triphosphate: step 3/4.</text>
</comment>
<evidence type="ECO:0000259" key="10">
    <source>
        <dbReference type="PROSITE" id="PS00794"/>
    </source>
</evidence>
<dbReference type="NCBIfam" id="TIGR01498">
    <property type="entry name" value="folK"/>
    <property type="match status" value="1"/>
</dbReference>
<feature type="domain" description="7,8-dihydro-6-hydroxymethylpterin-pyrophosphokinase" evidence="10">
    <location>
        <begin position="210"/>
        <end position="221"/>
    </location>
</feature>
<dbReference type="Proteomes" id="UP000602260">
    <property type="component" value="Unassembled WGS sequence"/>
</dbReference>